<evidence type="ECO:0000259" key="1">
    <source>
        <dbReference type="Pfam" id="PF23622"/>
    </source>
</evidence>
<dbReference type="InterPro" id="IPR055411">
    <property type="entry name" value="LRR_FXL15/At3g58940/PEG3-like"/>
</dbReference>
<gene>
    <name evidence="3" type="ORF">OLC1_LOCUS24404</name>
</gene>
<evidence type="ECO:0000313" key="3">
    <source>
        <dbReference type="EMBL" id="CAI9118567.1"/>
    </source>
</evidence>
<dbReference type="InterPro" id="IPR012340">
    <property type="entry name" value="NA-bd_OB-fold"/>
</dbReference>
<dbReference type="PANTHER" id="PTHR34145:SF28">
    <property type="entry name" value="F-BOX DOMAIN-CONTAINING PROTEIN"/>
    <property type="match status" value="1"/>
</dbReference>
<accession>A0AAV1EFN4</accession>
<name>A0AAV1EFN4_OLDCO</name>
<dbReference type="Pfam" id="PF24758">
    <property type="entry name" value="LRR_At5g56370"/>
    <property type="match status" value="1"/>
</dbReference>
<dbReference type="Gene3D" id="2.40.50.140">
    <property type="entry name" value="Nucleic acid-binding proteins"/>
    <property type="match status" value="1"/>
</dbReference>
<dbReference type="Proteomes" id="UP001161247">
    <property type="component" value="Chromosome 9"/>
</dbReference>
<keyword evidence="4" id="KW-1185">Reference proteome</keyword>
<sequence length="669" mass="76466">MTPCAPKMMANKVEIDKLNDSDQPWTAIITVEEKQNPFGQYTKIQKMVFSDEKSTKVEGIIFGMAVSIMGPRFQTCRKYRVSNAPIRLQYLRLSLWEEFHQDVGILLTELLQAKSYPTVVCRRMLISPYNGIEVTTSHRSVVSINPPFDKARKLRNWKEIDFFLQNKPSFSSTPGISHKNLSQITPITHIDDEQQVSSNVHDESGSIQASFFGSIVEKILGFTVTDIVENPEKSSPGSATVDTGMVMSVGEVAAGVDKWLKFAVENGVRELNLQLQPQYDHDYIVPGFILEAESLTMLSLHNCDFPDKLNIQKISCKNMRTLVLPEVSINDDTLSSLIAGCPLIEHLKINNCRDLNKVELMNNLNSLKEFEIYGYEYYRRKEKQTCFVEPPQPHHQETEQQVLMINAPNLASFDLGLYRTTLLFPIGLLVYPENGPIWMTNFMRFHEGNFNEIAKKKDRTDIVGPLFRRVIEDTLVMKRNCGGGISSFDLDMDYYYDDDDEAAQVDRWLKFAVENGVRELSVRSWPHYYVIPDFILETESVTMLSLHNCKFPEELKVQILCKNIRTLVLSQVSINDDTFSSLIAGCPLIEHLEINGCSDLSRVELVNNVHCVKKFDVYDCIARLKTLQSLTFGRRTRLNEAFFGNFLNSFPNVRSLVIRECHGFARMIH</sequence>
<feature type="domain" description="At1g61320/AtMIF1 LRR" evidence="1">
    <location>
        <begin position="476"/>
        <end position="627"/>
    </location>
</feature>
<dbReference type="InterPro" id="IPR032675">
    <property type="entry name" value="LRR_dom_sf"/>
</dbReference>
<reference evidence="3" key="1">
    <citation type="submission" date="2023-03" db="EMBL/GenBank/DDBJ databases">
        <authorList>
            <person name="Julca I."/>
        </authorList>
    </citation>
    <scope>NUCLEOTIDE SEQUENCE</scope>
</reference>
<protein>
    <submittedName>
        <fullName evidence="3">OLC1v1020154C1</fullName>
    </submittedName>
</protein>
<evidence type="ECO:0000313" key="4">
    <source>
        <dbReference type="Proteomes" id="UP001161247"/>
    </source>
</evidence>
<proteinExistence type="predicted"/>
<dbReference type="Pfam" id="PF23622">
    <property type="entry name" value="LRR_At1g61320_AtMIF1"/>
    <property type="match status" value="1"/>
</dbReference>
<organism evidence="3 4">
    <name type="scientific">Oldenlandia corymbosa var. corymbosa</name>
    <dbReference type="NCBI Taxonomy" id="529605"/>
    <lineage>
        <taxon>Eukaryota</taxon>
        <taxon>Viridiplantae</taxon>
        <taxon>Streptophyta</taxon>
        <taxon>Embryophyta</taxon>
        <taxon>Tracheophyta</taxon>
        <taxon>Spermatophyta</taxon>
        <taxon>Magnoliopsida</taxon>
        <taxon>eudicotyledons</taxon>
        <taxon>Gunneridae</taxon>
        <taxon>Pentapetalae</taxon>
        <taxon>asterids</taxon>
        <taxon>lamiids</taxon>
        <taxon>Gentianales</taxon>
        <taxon>Rubiaceae</taxon>
        <taxon>Rubioideae</taxon>
        <taxon>Spermacoceae</taxon>
        <taxon>Hedyotis-Oldenlandia complex</taxon>
        <taxon>Oldenlandia</taxon>
    </lineage>
</organism>
<dbReference type="InterPro" id="IPR053772">
    <property type="entry name" value="At1g61320/At1g61330-like"/>
</dbReference>
<dbReference type="PANTHER" id="PTHR34145">
    <property type="entry name" value="OS02G0105600 PROTEIN"/>
    <property type="match status" value="1"/>
</dbReference>
<evidence type="ECO:0000259" key="2">
    <source>
        <dbReference type="Pfam" id="PF24758"/>
    </source>
</evidence>
<dbReference type="SUPFAM" id="SSF52058">
    <property type="entry name" value="L domain-like"/>
    <property type="match status" value="1"/>
</dbReference>
<feature type="domain" description="F-box/LRR-repeat protein 15/At3g58940/PEG3-like LRR" evidence="2">
    <location>
        <begin position="256"/>
        <end position="370"/>
    </location>
</feature>
<dbReference type="EMBL" id="OX459126">
    <property type="protein sequence ID" value="CAI9118567.1"/>
    <property type="molecule type" value="Genomic_DNA"/>
</dbReference>
<dbReference type="InterPro" id="IPR055357">
    <property type="entry name" value="LRR_At1g61320_AtMIF1"/>
</dbReference>
<dbReference type="AlphaFoldDB" id="A0AAV1EFN4"/>
<dbReference type="SUPFAM" id="SSF50249">
    <property type="entry name" value="Nucleic acid-binding proteins"/>
    <property type="match status" value="1"/>
</dbReference>
<dbReference type="Gene3D" id="3.80.10.10">
    <property type="entry name" value="Ribonuclease Inhibitor"/>
    <property type="match status" value="2"/>
</dbReference>